<evidence type="ECO:0000256" key="6">
    <source>
        <dbReference type="HAMAP-Rule" id="MF_00900"/>
    </source>
</evidence>
<dbReference type="PRINTS" id="PR00326">
    <property type="entry name" value="GTP1OBG"/>
</dbReference>
<keyword evidence="12" id="KW-1185">Reference proteome</keyword>
<evidence type="ECO:0000259" key="10">
    <source>
        <dbReference type="PROSITE" id="PS51705"/>
    </source>
</evidence>
<dbReference type="PANTHER" id="PTHR10229:SF0">
    <property type="entry name" value="GTP-BINDING PROTEIN 6-RELATED"/>
    <property type="match status" value="1"/>
</dbReference>
<reference evidence="11 12" key="1">
    <citation type="submission" date="2015-10" db="EMBL/GenBank/DDBJ databases">
        <title>Butyribacter intestini gen. nov., sp. nov., a butyric acid-producing bacterium of the family Lachnospiraceae isolated from the human faeces.</title>
        <authorList>
            <person name="Zou Y."/>
            <person name="Xue W."/>
            <person name="Luo G."/>
            <person name="Lv M."/>
        </authorList>
    </citation>
    <scope>NUCLEOTIDE SEQUENCE [LARGE SCALE GENOMIC DNA]</scope>
    <source>
        <strain evidence="11 12">TF01-11</strain>
    </source>
</reference>
<keyword evidence="3 6" id="KW-0547">Nucleotide-binding</keyword>
<dbReference type="Pfam" id="PF13167">
    <property type="entry name" value="GTP-bdg_N"/>
    <property type="match status" value="1"/>
</dbReference>
<feature type="binding site" evidence="7">
    <location>
        <begin position="209"/>
        <end position="216"/>
    </location>
    <ligand>
        <name>GTP</name>
        <dbReference type="ChEBI" id="CHEBI:37565"/>
    </ligand>
</feature>
<keyword evidence="5 6" id="KW-0342">GTP-binding</keyword>
<keyword evidence="2 8" id="KW-0479">Metal-binding</keyword>
<feature type="coiled-coil region" evidence="9">
    <location>
        <begin position="169"/>
        <end position="196"/>
    </location>
</feature>
<comment type="subcellular location">
    <subcellularLocation>
        <location evidence="6">Cytoplasm</location>
    </subcellularLocation>
    <text evidence="6">May associate with membranes.</text>
</comment>
<evidence type="ECO:0000256" key="7">
    <source>
        <dbReference type="PIRSR" id="PIRSR006809-1"/>
    </source>
</evidence>
<dbReference type="EMBL" id="LLKB01000005">
    <property type="protein sequence ID" value="KQC84673.1"/>
    <property type="molecule type" value="Genomic_DNA"/>
</dbReference>
<dbReference type="HAMAP" id="MF_00900">
    <property type="entry name" value="GTPase_HflX"/>
    <property type="match status" value="1"/>
</dbReference>
<dbReference type="InterPro" id="IPR016496">
    <property type="entry name" value="GTPase_HflX"/>
</dbReference>
<keyword evidence="4 8" id="KW-0460">Magnesium</keyword>
<dbReference type="InterPro" id="IPR042108">
    <property type="entry name" value="GTPase_HflX_N_sf"/>
</dbReference>
<dbReference type="NCBIfam" id="TIGR00231">
    <property type="entry name" value="small_GTP"/>
    <property type="match status" value="1"/>
</dbReference>
<feature type="binding site" evidence="7">
    <location>
        <begin position="345"/>
        <end position="347"/>
    </location>
    <ligand>
        <name>GTP</name>
        <dbReference type="ChEBI" id="CHEBI:37565"/>
    </ligand>
</feature>
<comment type="cofactor">
    <cofactor evidence="8">
        <name>Mg(2+)</name>
        <dbReference type="ChEBI" id="CHEBI:18420"/>
    </cofactor>
</comment>
<comment type="caution">
    <text evidence="11">The sequence shown here is derived from an EMBL/GenBank/DDBJ whole genome shotgun (WGS) entry which is preliminary data.</text>
</comment>
<feature type="binding site" evidence="7">
    <location>
        <begin position="256"/>
        <end position="259"/>
    </location>
    <ligand>
        <name>GTP</name>
        <dbReference type="ChEBI" id="CHEBI:37565"/>
    </ligand>
</feature>
<dbReference type="Gene3D" id="6.10.250.2860">
    <property type="match status" value="1"/>
</dbReference>
<evidence type="ECO:0000256" key="2">
    <source>
        <dbReference type="ARBA" id="ARBA00022723"/>
    </source>
</evidence>
<name>A0AAW3JPL8_9FIRM</name>
<proteinExistence type="inferred from homology"/>
<evidence type="ECO:0000256" key="9">
    <source>
        <dbReference type="SAM" id="Coils"/>
    </source>
</evidence>
<dbReference type="NCBIfam" id="TIGR03156">
    <property type="entry name" value="GTP_HflX"/>
    <property type="match status" value="1"/>
</dbReference>
<organism evidence="11 12">
    <name type="scientific">Butyribacter intestini</name>
    <dbReference type="NCBI Taxonomy" id="1703332"/>
    <lineage>
        <taxon>Bacteria</taxon>
        <taxon>Bacillati</taxon>
        <taxon>Bacillota</taxon>
        <taxon>Clostridia</taxon>
        <taxon>Lachnospirales</taxon>
        <taxon>Lachnospiraceae</taxon>
        <taxon>Butyribacter</taxon>
    </lineage>
</organism>
<dbReference type="PANTHER" id="PTHR10229">
    <property type="entry name" value="GTP-BINDING PROTEIN HFLX"/>
    <property type="match status" value="1"/>
</dbReference>
<dbReference type="GO" id="GO:0005737">
    <property type="term" value="C:cytoplasm"/>
    <property type="evidence" value="ECO:0007669"/>
    <property type="project" value="UniProtKB-SubCell"/>
</dbReference>
<dbReference type="GO" id="GO:0003924">
    <property type="term" value="F:GTPase activity"/>
    <property type="evidence" value="ECO:0007669"/>
    <property type="project" value="UniProtKB-UniRule"/>
</dbReference>
<dbReference type="PROSITE" id="PS51705">
    <property type="entry name" value="G_HFLX"/>
    <property type="match status" value="1"/>
</dbReference>
<evidence type="ECO:0000256" key="4">
    <source>
        <dbReference type="ARBA" id="ARBA00022842"/>
    </source>
</evidence>
<dbReference type="RefSeq" id="WP_055943619.1">
    <property type="nucleotide sequence ID" value="NZ_JAQDCV010000002.1"/>
</dbReference>
<dbReference type="GO" id="GO:0005525">
    <property type="term" value="F:GTP binding"/>
    <property type="evidence" value="ECO:0007669"/>
    <property type="project" value="UniProtKB-UniRule"/>
</dbReference>
<feature type="binding site" evidence="8">
    <location>
        <position position="236"/>
    </location>
    <ligand>
        <name>Mg(2+)</name>
        <dbReference type="ChEBI" id="CHEBI:18420"/>
    </ligand>
</feature>
<comment type="subunit">
    <text evidence="6">Monomer. Associates with the 50S ribosomal subunit.</text>
</comment>
<protein>
    <recommendedName>
        <fullName evidence="6">GTPase HflX</fullName>
    </recommendedName>
    <alternativeName>
        <fullName evidence="6">GTP-binding protein HflX</fullName>
    </alternativeName>
</protein>
<dbReference type="FunFam" id="3.40.50.11060:FF:000001">
    <property type="entry name" value="GTPase HflX"/>
    <property type="match status" value="1"/>
</dbReference>
<keyword evidence="9" id="KW-0175">Coiled coil</keyword>
<dbReference type="InterPro" id="IPR027417">
    <property type="entry name" value="P-loop_NTPase"/>
</dbReference>
<dbReference type="Proteomes" id="UP000050833">
    <property type="component" value="Unassembled WGS sequence"/>
</dbReference>
<feature type="domain" description="Hflx-type G" evidence="10">
    <location>
        <begin position="203"/>
        <end position="367"/>
    </location>
</feature>
<dbReference type="InterPro" id="IPR030394">
    <property type="entry name" value="G_HFLX_dom"/>
</dbReference>
<dbReference type="GO" id="GO:0046872">
    <property type="term" value="F:metal ion binding"/>
    <property type="evidence" value="ECO:0007669"/>
    <property type="project" value="UniProtKB-KW"/>
</dbReference>
<comment type="similarity">
    <text evidence="6">Belongs to the TRAFAC class OBG-HflX-like GTPase superfamily. HflX GTPase family.</text>
</comment>
<comment type="function">
    <text evidence="6">GTPase that associates with the 50S ribosomal subunit and may have a role during protein synthesis or ribosome biogenesis.</text>
</comment>
<dbReference type="Gene3D" id="3.40.50.11060">
    <property type="entry name" value="GTPase HflX, N-terminal domain"/>
    <property type="match status" value="1"/>
</dbReference>
<dbReference type="InterPro" id="IPR025121">
    <property type="entry name" value="GTPase_HflX_N"/>
</dbReference>
<dbReference type="PIRSF" id="PIRSF006809">
    <property type="entry name" value="GTP-binding_hflX_prd"/>
    <property type="match status" value="1"/>
</dbReference>
<dbReference type="GO" id="GO:0043022">
    <property type="term" value="F:ribosome binding"/>
    <property type="evidence" value="ECO:0007669"/>
    <property type="project" value="TreeGrafter"/>
</dbReference>
<gene>
    <name evidence="6" type="primary">hflX</name>
    <name evidence="11" type="ORF">APZ18_08030</name>
</gene>
<evidence type="ECO:0000256" key="3">
    <source>
        <dbReference type="ARBA" id="ARBA00022741"/>
    </source>
</evidence>
<dbReference type="InterPro" id="IPR006073">
    <property type="entry name" value="GTP-bd"/>
</dbReference>
<dbReference type="Gene3D" id="3.40.50.300">
    <property type="entry name" value="P-loop containing nucleotide triphosphate hydrolases"/>
    <property type="match status" value="1"/>
</dbReference>
<evidence type="ECO:0000256" key="1">
    <source>
        <dbReference type="ARBA" id="ARBA00022490"/>
    </source>
</evidence>
<dbReference type="Pfam" id="PF16360">
    <property type="entry name" value="GTP-bdg_M"/>
    <property type="match status" value="1"/>
</dbReference>
<dbReference type="InterPro" id="IPR032305">
    <property type="entry name" value="GTP-bd_M"/>
</dbReference>
<evidence type="ECO:0000256" key="8">
    <source>
        <dbReference type="PIRSR" id="PIRSR006809-2"/>
    </source>
</evidence>
<dbReference type="SUPFAM" id="SSF52540">
    <property type="entry name" value="P-loop containing nucleoside triphosphate hydrolases"/>
    <property type="match status" value="1"/>
</dbReference>
<dbReference type="AlphaFoldDB" id="A0AAW3JPL8"/>
<feature type="binding site" evidence="7">
    <location>
        <begin position="322"/>
        <end position="325"/>
    </location>
    <ligand>
        <name>GTP</name>
        <dbReference type="ChEBI" id="CHEBI:37565"/>
    </ligand>
</feature>
<dbReference type="Pfam" id="PF01926">
    <property type="entry name" value="MMR_HSR1"/>
    <property type="match status" value="1"/>
</dbReference>
<feature type="binding site" evidence="7">
    <location>
        <begin position="234"/>
        <end position="238"/>
    </location>
    <ligand>
        <name>GTP</name>
        <dbReference type="ChEBI" id="CHEBI:37565"/>
    </ligand>
</feature>
<accession>A0AAW3JPL8</accession>
<sequence>MEDKLFDTSEQKERIIVVGVATSDNDDTEKSLDELIELGQTAGVETVAKVIQNREKIHPGTYIGKGKIEEVRELVIKHHADTVVCDDELTPAQFNNLSDMLDVKVIDRTVMILDIFAKRASTSEGKLQVELAQLRYRASHLIGGRSELSRLGGGIGTRGPGEQKLEMDRRLIKERITQVRKELEQVKRTRELTRKKRQENPVPVVAIVGYTNAGKSTLLNHLTGAGVLSEDKLFATLDPTTRKLVRENGEEILFTDTVGFIRKLPHHLIQAFRSTLEEAKYADIILHVVDGSNEDMDAQMFTVYETLRKLEVGDKKIVTAFNKIDICDSENTLKDLVADRTVKISAKTGDGIENMLDVISEVIAEGKKLLDKVFGYDEASVVASVRKYGQIVEEEYRNEGIYIKALIPKEYMYLFVKEEKKKEAWEE</sequence>
<feature type="binding site" evidence="8">
    <location>
        <position position="216"/>
    </location>
    <ligand>
        <name>Mg(2+)</name>
        <dbReference type="ChEBI" id="CHEBI:18420"/>
    </ligand>
</feature>
<evidence type="ECO:0000313" key="12">
    <source>
        <dbReference type="Proteomes" id="UP000050833"/>
    </source>
</evidence>
<keyword evidence="1 6" id="KW-0963">Cytoplasm</keyword>
<evidence type="ECO:0000256" key="5">
    <source>
        <dbReference type="ARBA" id="ARBA00023134"/>
    </source>
</evidence>
<evidence type="ECO:0000313" key="11">
    <source>
        <dbReference type="EMBL" id="KQC84673.1"/>
    </source>
</evidence>
<dbReference type="InterPro" id="IPR005225">
    <property type="entry name" value="Small_GTP-bd"/>
</dbReference>
<dbReference type="CDD" id="cd01878">
    <property type="entry name" value="HflX"/>
    <property type="match status" value="1"/>
</dbReference>